<dbReference type="Proteomes" id="UP000054164">
    <property type="component" value="Unassembled WGS sequence"/>
</dbReference>
<evidence type="ECO:0000313" key="1">
    <source>
        <dbReference type="EMBL" id="BAO04982.1"/>
    </source>
</evidence>
<proteinExistence type="predicted"/>
<sequence length="305" mass="35736">MSNEKEQLKWDIVCTGNEVEISDTSIKIKELYGGFGQGQKILTVPQIAKLHCDNPNDKKDITKKITRINELINNNIILDSGDKYFEFGIDIIDLKQDVSNVVFSNLKKAKIYTQAQIGNAKNLYILSEQGYSLLINLMKDTKSKIIYKKVIRDYFRMKELILSKDDTEQYMLRLLGKKERKKTTDTIKYFIEKGDFPWHNPKDVRSNAYARETNYVYKLLFGMTAKQIESFLGLNLKTYDTVRNYLSIQDIDDIRDIEGRVGYMQQDGKSYNEIHERLKELYPIPRRPKMADKNISIIRRLMLEQ</sequence>
<gene>
    <name evidence="1" type="ORF">CBO05P1_263</name>
</gene>
<dbReference type="HOGENOM" id="CLU_911209_0_0_9"/>
<dbReference type="EMBL" id="BA000058">
    <property type="protein sequence ID" value="BAO04982.1"/>
    <property type="molecule type" value="Genomic_DNA"/>
</dbReference>
<accession>A0A060N531</accession>
<evidence type="ECO:0008006" key="2">
    <source>
        <dbReference type="Google" id="ProtNLM"/>
    </source>
</evidence>
<name>A0A060N531_CLOBO</name>
<dbReference type="RefSeq" id="WP_030032074.1">
    <property type="nucleotide sequence ID" value="NZ_BA000058.1"/>
</dbReference>
<dbReference type="AlphaFoldDB" id="A0A060N531"/>
<organism evidence="1">
    <name type="scientific">Clostridium botulinum B str. Osaka05</name>
    <dbReference type="NCBI Taxonomy" id="1407017"/>
    <lineage>
        <taxon>Bacteria</taxon>
        <taxon>Bacillati</taxon>
        <taxon>Bacillota</taxon>
        <taxon>Clostridia</taxon>
        <taxon>Eubacteriales</taxon>
        <taxon>Clostridiaceae</taxon>
        <taxon>Clostridium</taxon>
    </lineage>
</organism>
<protein>
    <recommendedName>
        <fullName evidence="2">Phage protein</fullName>
    </recommendedName>
</protein>
<reference evidence="1" key="1">
    <citation type="submission" date="2013-10" db="EMBL/GenBank/DDBJ databases">
        <title>Draft genome sequence of Clostridium botulinum type B strain Osaka05.</title>
        <authorList>
            <person name="Sakaguchi Y."/>
            <person name="Hosomi K."/>
            <person name="Uchiyama J."/>
            <person name="Ogura Y."/>
            <person name="Sakaguchi M."/>
            <person name="Kohda T."/>
            <person name="Mukamoto M."/>
            <person name="Misawa N."/>
            <person name="Matsuzaki S."/>
            <person name="Hayashi T."/>
            <person name="Kozaki S."/>
        </authorList>
    </citation>
    <scope>NUCLEOTIDE SEQUENCE</scope>
    <source>
        <strain evidence="1">Osaka05</strain>
    </source>
</reference>